<sequence length="327" mass="36558">MNILACFKFLGQRAHLPFTNPLEMPRDTDKECPCCGEKVSASTIRRHLRGQTTKSVLVAQEHSYGQQRRRLLRLEAVASDPTEATIDSSMDVIVHDEDVPMDRDLELPDSQHSDTLGEDGGRDGSESESDGDPFEGRPEEIFWEDSDEEDDVALGGDFQAAPWLQGLSAEQRLEEIFNVDAAQRGHELTADEMKAICAHNYKVDTDLGARAYDKLARAFPELADLPSRQQLRTQITFLSGVVPVKYDCCPNSCCCYAEPSYAELDCCPFCGESRRDSAGRSRNTFHYLERGTLCIGEWDSPAWAAGCLYCALLAMYIRHLHVRLPSP</sequence>
<evidence type="ECO:0000256" key="1">
    <source>
        <dbReference type="SAM" id="MobiDB-lite"/>
    </source>
</evidence>
<evidence type="ECO:0000313" key="2">
    <source>
        <dbReference type="EMBL" id="KAJ7675164.1"/>
    </source>
</evidence>
<comment type="caution">
    <text evidence="2">The sequence shown here is derived from an EMBL/GenBank/DDBJ whole genome shotgun (WGS) entry which is preliminary data.</text>
</comment>
<dbReference type="EMBL" id="JARKIE010000152">
    <property type="protein sequence ID" value="KAJ7675164.1"/>
    <property type="molecule type" value="Genomic_DNA"/>
</dbReference>
<dbReference type="Proteomes" id="UP001221757">
    <property type="component" value="Unassembled WGS sequence"/>
</dbReference>
<gene>
    <name evidence="2" type="ORF">B0H17DRAFT_151708</name>
</gene>
<keyword evidence="3" id="KW-1185">Reference proteome</keyword>
<feature type="compositionally biased region" description="Basic and acidic residues" evidence="1">
    <location>
        <begin position="103"/>
        <end position="112"/>
    </location>
</feature>
<reference evidence="2" key="1">
    <citation type="submission" date="2023-03" db="EMBL/GenBank/DDBJ databases">
        <title>Massive genome expansion in bonnet fungi (Mycena s.s.) driven by repeated elements and novel gene families across ecological guilds.</title>
        <authorList>
            <consortium name="Lawrence Berkeley National Laboratory"/>
            <person name="Harder C.B."/>
            <person name="Miyauchi S."/>
            <person name="Viragh M."/>
            <person name="Kuo A."/>
            <person name="Thoen E."/>
            <person name="Andreopoulos B."/>
            <person name="Lu D."/>
            <person name="Skrede I."/>
            <person name="Drula E."/>
            <person name="Henrissat B."/>
            <person name="Morin E."/>
            <person name="Kohler A."/>
            <person name="Barry K."/>
            <person name="LaButti K."/>
            <person name="Morin E."/>
            <person name="Salamov A."/>
            <person name="Lipzen A."/>
            <person name="Mereny Z."/>
            <person name="Hegedus B."/>
            <person name="Baldrian P."/>
            <person name="Stursova M."/>
            <person name="Weitz H."/>
            <person name="Taylor A."/>
            <person name="Grigoriev I.V."/>
            <person name="Nagy L.G."/>
            <person name="Martin F."/>
            <person name="Kauserud H."/>
        </authorList>
    </citation>
    <scope>NUCLEOTIDE SEQUENCE</scope>
    <source>
        <strain evidence="2">CBHHK067</strain>
    </source>
</reference>
<proteinExistence type="predicted"/>
<protein>
    <submittedName>
        <fullName evidence="2">Uncharacterized protein</fullName>
    </submittedName>
</protein>
<name>A0AAD7D1X8_MYCRO</name>
<evidence type="ECO:0000313" key="3">
    <source>
        <dbReference type="Proteomes" id="UP001221757"/>
    </source>
</evidence>
<feature type="region of interest" description="Disordered" evidence="1">
    <location>
        <begin position="103"/>
        <end position="138"/>
    </location>
</feature>
<organism evidence="2 3">
    <name type="scientific">Mycena rosella</name>
    <name type="common">Pink bonnet</name>
    <name type="synonym">Agaricus rosellus</name>
    <dbReference type="NCBI Taxonomy" id="1033263"/>
    <lineage>
        <taxon>Eukaryota</taxon>
        <taxon>Fungi</taxon>
        <taxon>Dikarya</taxon>
        <taxon>Basidiomycota</taxon>
        <taxon>Agaricomycotina</taxon>
        <taxon>Agaricomycetes</taxon>
        <taxon>Agaricomycetidae</taxon>
        <taxon>Agaricales</taxon>
        <taxon>Marasmiineae</taxon>
        <taxon>Mycenaceae</taxon>
        <taxon>Mycena</taxon>
    </lineage>
</organism>
<dbReference type="AlphaFoldDB" id="A0AAD7D1X8"/>
<accession>A0AAD7D1X8</accession>